<feature type="compositionally biased region" description="Basic residues" evidence="1">
    <location>
        <begin position="1"/>
        <end position="11"/>
    </location>
</feature>
<organism evidence="2 3">
    <name type="scientific">Austropuccinia psidii MF-1</name>
    <dbReference type="NCBI Taxonomy" id="1389203"/>
    <lineage>
        <taxon>Eukaryota</taxon>
        <taxon>Fungi</taxon>
        <taxon>Dikarya</taxon>
        <taxon>Basidiomycota</taxon>
        <taxon>Pucciniomycotina</taxon>
        <taxon>Pucciniomycetes</taxon>
        <taxon>Pucciniales</taxon>
        <taxon>Sphaerophragmiaceae</taxon>
        <taxon>Austropuccinia</taxon>
    </lineage>
</organism>
<keyword evidence="3" id="KW-1185">Reference proteome</keyword>
<name>A0A9Q3C3S2_9BASI</name>
<sequence length="141" mass="15324">MKNGQKPHRTQIGHGPPVAHISAHGFWKPPEATSSAQFHPSPQLNGKSFHSSMHPVLHGAGVVHIWYNIPLCTILAQQSNGNISGPNSMIPNQSFKIQHPFQRRNLQLISLAIHGGYQKTIEGPQPPGPAGVWLEALSGLF</sequence>
<dbReference type="Proteomes" id="UP000765509">
    <property type="component" value="Unassembled WGS sequence"/>
</dbReference>
<accession>A0A9Q3C3S2</accession>
<comment type="caution">
    <text evidence="2">The sequence shown here is derived from an EMBL/GenBank/DDBJ whole genome shotgun (WGS) entry which is preliminary data.</text>
</comment>
<reference evidence="2" key="1">
    <citation type="submission" date="2021-03" db="EMBL/GenBank/DDBJ databases">
        <title>Draft genome sequence of rust myrtle Austropuccinia psidii MF-1, a brazilian biotype.</title>
        <authorList>
            <person name="Quecine M.C."/>
            <person name="Pachon D.M.R."/>
            <person name="Bonatelli M.L."/>
            <person name="Correr F.H."/>
            <person name="Franceschini L.M."/>
            <person name="Leite T.F."/>
            <person name="Margarido G.R.A."/>
            <person name="Almeida C.A."/>
            <person name="Ferrarezi J.A."/>
            <person name="Labate C.A."/>
        </authorList>
    </citation>
    <scope>NUCLEOTIDE SEQUENCE</scope>
    <source>
        <strain evidence="2">MF-1</strain>
    </source>
</reference>
<dbReference type="EMBL" id="AVOT02004543">
    <property type="protein sequence ID" value="MBW0476674.1"/>
    <property type="molecule type" value="Genomic_DNA"/>
</dbReference>
<dbReference type="AlphaFoldDB" id="A0A9Q3C3S2"/>
<protein>
    <submittedName>
        <fullName evidence="2">Uncharacterized protein</fullName>
    </submittedName>
</protein>
<gene>
    <name evidence="2" type="ORF">O181_016389</name>
</gene>
<evidence type="ECO:0000256" key="1">
    <source>
        <dbReference type="SAM" id="MobiDB-lite"/>
    </source>
</evidence>
<feature type="compositionally biased region" description="Polar residues" evidence="1">
    <location>
        <begin position="32"/>
        <end position="47"/>
    </location>
</feature>
<evidence type="ECO:0000313" key="2">
    <source>
        <dbReference type="EMBL" id="MBW0476674.1"/>
    </source>
</evidence>
<evidence type="ECO:0000313" key="3">
    <source>
        <dbReference type="Proteomes" id="UP000765509"/>
    </source>
</evidence>
<proteinExistence type="predicted"/>
<feature type="region of interest" description="Disordered" evidence="1">
    <location>
        <begin position="1"/>
        <end position="47"/>
    </location>
</feature>